<dbReference type="GO" id="GO:0003677">
    <property type="term" value="F:DNA binding"/>
    <property type="evidence" value="ECO:0007669"/>
    <property type="project" value="UniProtKB-KW"/>
</dbReference>
<dbReference type="PANTHER" id="PTHR35790:SF4">
    <property type="entry name" value="HTH-TYPE TRANSCRIPTIONAL REGULATOR PCHR"/>
    <property type="match status" value="1"/>
</dbReference>
<dbReference type="SMART" id="SM00347">
    <property type="entry name" value="HTH_MARR"/>
    <property type="match status" value="1"/>
</dbReference>
<dbReference type="Pfam" id="PF13463">
    <property type="entry name" value="HTH_27"/>
    <property type="match status" value="1"/>
</dbReference>
<evidence type="ECO:0000256" key="2">
    <source>
        <dbReference type="ARBA" id="ARBA00023125"/>
    </source>
</evidence>
<dbReference type="InterPro" id="IPR000835">
    <property type="entry name" value="HTH_MarR-typ"/>
</dbReference>
<dbReference type="GeneID" id="69057050"/>
<gene>
    <name evidence="5" type="ORF">GQR93_01610</name>
</gene>
<accession>A0A6P1E322</accession>
<dbReference type="InterPro" id="IPR036390">
    <property type="entry name" value="WH_DNA-bd_sf"/>
</dbReference>
<dbReference type="Proteomes" id="UP000465035">
    <property type="component" value="Chromosome"/>
</dbReference>
<organism evidence="5 6">
    <name type="scientific">Lentilactobacillus hilgardii</name>
    <name type="common">Lactobacillus hilgardii</name>
    <dbReference type="NCBI Taxonomy" id="1588"/>
    <lineage>
        <taxon>Bacteria</taxon>
        <taxon>Bacillati</taxon>
        <taxon>Bacillota</taxon>
        <taxon>Bacilli</taxon>
        <taxon>Lactobacillales</taxon>
        <taxon>Lactobacillaceae</taxon>
        <taxon>Lentilactobacillus</taxon>
    </lineage>
</organism>
<dbReference type="Gene3D" id="1.10.10.10">
    <property type="entry name" value="Winged helix-like DNA-binding domain superfamily/Winged helix DNA-binding domain"/>
    <property type="match status" value="1"/>
</dbReference>
<dbReference type="SMR" id="A0A6P1E322"/>
<evidence type="ECO:0000256" key="1">
    <source>
        <dbReference type="ARBA" id="ARBA00023015"/>
    </source>
</evidence>
<feature type="domain" description="HTH marR-type" evidence="4">
    <location>
        <begin position="3"/>
        <end position="151"/>
    </location>
</feature>
<dbReference type="RefSeq" id="WP_003551692.1">
    <property type="nucleotide sequence ID" value="NZ_CABKOL010000106.1"/>
</dbReference>
<dbReference type="GO" id="GO:0003700">
    <property type="term" value="F:DNA-binding transcription factor activity"/>
    <property type="evidence" value="ECO:0007669"/>
    <property type="project" value="InterPro"/>
</dbReference>
<evidence type="ECO:0000259" key="4">
    <source>
        <dbReference type="PROSITE" id="PS50995"/>
    </source>
</evidence>
<dbReference type="AlphaFoldDB" id="A0A6P1E322"/>
<reference evidence="5 6" key="1">
    <citation type="submission" date="2019-12" db="EMBL/GenBank/DDBJ databases">
        <title>Lactobacillus hilgardii FLUB.</title>
        <authorList>
            <person name="Gustaw K."/>
        </authorList>
    </citation>
    <scope>NUCLEOTIDE SEQUENCE [LARGE SCALE GENOMIC DNA]</scope>
    <source>
        <strain evidence="5 6">FLUB</strain>
    </source>
</reference>
<keyword evidence="3" id="KW-0804">Transcription</keyword>
<dbReference type="InterPro" id="IPR052067">
    <property type="entry name" value="Metal_resp_HTH_trans_reg"/>
</dbReference>
<evidence type="ECO:0000313" key="6">
    <source>
        <dbReference type="Proteomes" id="UP000465035"/>
    </source>
</evidence>
<evidence type="ECO:0000313" key="5">
    <source>
        <dbReference type="EMBL" id="QHB51008.1"/>
    </source>
</evidence>
<proteinExistence type="predicted"/>
<dbReference type="PROSITE" id="PS50995">
    <property type="entry name" value="HTH_MARR_2"/>
    <property type="match status" value="1"/>
</dbReference>
<dbReference type="SUPFAM" id="SSF46785">
    <property type="entry name" value="Winged helix' DNA-binding domain"/>
    <property type="match status" value="1"/>
</dbReference>
<name>A0A6P1E322_LENHI</name>
<protein>
    <submittedName>
        <fullName evidence="5">Winged helix DNA-binding protein</fullName>
    </submittedName>
</protein>
<dbReference type="InterPro" id="IPR036388">
    <property type="entry name" value="WH-like_DNA-bd_sf"/>
</dbReference>
<keyword evidence="2 5" id="KW-0238">DNA-binding</keyword>
<keyword evidence="1" id="KW-0805">Transcription regulation</keyword>
<sequence>MKKQKLLNDIQNELTIFRSKDVDQRILTVIKDSNVLPEPVIKNVTINDLHVIQAIGQEDVRISEIVSKLPLTQGAVSKIIAKLSKVNLIIKKHKPDNRKDTYVSLTDDGKKANRLHMEYHQKMNQKIQQLAMDFSKDELKTINDFLRNVNQMRE</sequence>
<dbReference type="PANTHER" id="PTHR35790">
    <property type="entry name" value="HTH-TYPE TRANSCRIPTIONAL REGULATOR PCHR"/>
    <property type="match status" value="1"/>
</dbReference>
<dbReference type="EMBL" id="CP047121">
    <property type="protein sequence ID" value="QHB51008.1"/>
    <property type="molecule type" value="Genomic_DNA"/>
</dbReference>
<evidence type="ECO:0000256" key="3">
    <source>
        <dbReference type="ARBA" id="ARBA00023163"/>
    </source>
</evidence>